<dbReference type="EMBL" id="SMFM01000001">
    <property type="protein sequence ID" value="TDD78110.1"/>
    <property type="molecule type" value="Genomic_DNA"/>
</dbReference>
<dbReference type="RefSeq" id="WP_131907877.1">
    <property type="nucleotide sequence ID" value="NZ_SMFM01000001.1"/>
</dbReference>
<evidence type="ECO:0008006" key="4">
    <source>
        <dbReference type="Google" id="ProtNLM"/>
    </source>
</evidence>
<feature type="transmembrane region" description="Helical" evidence="1">
    <location>
        <begin position="35"/>
        <end position="52"/>
    </location>
</feature>
<reference evidence="2 3" key="1">
    <citation type="submission" date="2019-03" db="EMBL/GenBank/DDBJ databases">
        <title>Flavobacterium AT-3-2 sp. nov., isolated from arctic soil.</title>
        <authorList>
            <person name="Chaudhary D.K."/>
        </authorList>
    </citation>
    <scope>NUCLEOTIDE SEQUENCE [LARGE SCALE GENOMIC DNA]</scope>
    <source>
        <strain evidence="2 3">AT-3-2</strain>
    </source>
</reference>
<protein>
    <recommendedName>
        <fullName evidence="4">Magnesium citrate secondary transporter</fullName>
    </recommendedName>
</protein>
<feature type="transmembrane region" description="Helical" evidence="1">
    <location>
        <begin position="64"/>
        <end position="82"/>
    </location>
</feature>
<accession>A0A4R5B0Y2</accession>
<sequence>MFRRLIYSILFFIALTIYSMQRFHLPLPALVNNYVNDFLYLPLVLGAIEFIIRRLKRDSSFKVPIAFVVFLASCYSFYFEYYLPRLNPRYTADWIDVILYFSGAFAYFFCGKIESRRFSKERF</sequence>
<proteinExistence type="predicted"/>
<name>A0A4R5B0Y2_9FLAO</name>
<feature type="transmembrane region" description="Helical" evidence="1">
    <location>
        <begin position="94"/>
        <end position="113"/>
    </location>
</feature>
<evidence type="ECO:0000313" key="2">
    <source>
        <dbReference type="EMBL" id="TDD78110.1"/>
    </source>
</evidence>
<gene>
    <name evidence="2" type="ORF">E0F89_00295</name>
</gene>
<keyword evidence="1" id="KW-1133">Transmembrane helix</keyword>
<dbReference type="AlphaFoldDB" id="A0A4R5B0Y2"/>
<dbReference type="OrthoDB" id="1447802at2"/>
<keyword evidence="1" id="KW-0812">Transmembrane</keyword>
<dbReference type="Proteomes" id="UP000295278">
    <property type="component" value="Unassembled WGS sequence"/>
</dbReference>
<keyword evidence="1" id="KW-0472">Membrane</keyword>
<evidence type="ECO:0000256" key="1">
    <source>
        <dbReference type="SAM" id="Phobius"/>
    </source>
</evidence>
<evidence type="ECO:0000313" key="3">
    <source>
        <dbReference type="Proteomes" id="UP000295278"/>
    </source>
</evidence>
<keyword evidence="3" id="KW-1185">Reference proteome</keyword>
<organism evidence="2 3">
    <name type="scientific">Flavobacterium caseinilyticum</name>
    <dbReference type="NCBI Taxonomy" id="2541732"/>
    <lineage>
        <taxon>Bacteria</taxon>
        <taxon>Pseudomonadati</taxon>
        <taxon>Bacteroidota</taxon>
        <taxon>Flavobacteriia</taxon>
        <taxon>Flavobacteriales</taxon>
        <taxon>Flavobacteriaceae</taxon>
        <taxon>Flavobacterium</taxon>
    </lineage>
</organism>
<comment type="caution">
    <text evidence="2">The sequence shown here is derived from an EMBL/GenBank/DDBJ whole genome shotgun (WGS) entry which is preliminary data.</text>
</comment>